<proteinExistence type="inferred from homology"/>
<keyword evidence="5" id="KW-0479">Metal-binding</keyword>
<evidence type="ECO:0000256" key="7">
    <source>
        <dbReference type="ARBA" id="ARBA00022801"/>
    </source>
</evidence>
<keyword evidence="7" id="KW-0378">Hydrolase</keyword>
<dbReference type="SUPFAM" id="SSF53098">
    <property type="entry name" value="Ribonuclease H-like"/>
    <property type="match status" value="1"/>
</dbReference>
<dbReference type="InterPro" id="IPR012337">
    <property type="entry name" value="RNaseH-like_sf"/>
</dbReference>
<evidence type="ECO:0000313" key="10">
    <source>
        <dbReference type="Proteomes" id="UP001430848"/>
    </source>
</evidence>
<evidence type="ECO:0000256" key="2">
    <source>
        <dbReference type="ARBA" id="ARBA00005300"/>
    </source>
</evidence>
<dbReference type="InterPro" id="IPR050092">
    <property type="entry name" value="RNase_H"/>
</dbReference>
<protein>
    <recommendedName>
        <fullName evidence="3">ribonuclease H</fullName>
        <ecNumber evidence="3">3.1.26.4</ecNumber>
    </recommendedName>
</protein>
<reference evidence="9 10" key="1">
    <citation type="submission" date="2024-02" db="EMBL/GenBank/DDBJ databases">
        <title>De novo assembly and annotation of 12 fungi associated with fruit tree decline syndrome in Ontario, Canada.</title>
        <authorList>
            <person name="Sulman M."/>
            <person name="Ellouze W."/>
            <person name="Ilyukhin E."/>
        </authorList>
    </citation>
    <scope>NUCLEOTIDE SEQUENCE [LARGE SCALE GENOMIC DNA]</scope>
    <source>
        <strain evidence="9 10">M169</strain>
    </source>
</reference>
<keyword evidence="4" id="KW-0540">Nuclease</keyword>
<comment type="catalytic activity">
    <reaction evidence="1">
        <text>Endonucleolytic cleavage to 5'-phosphomonoester.</text>
        <dbReference type="EC" id="3.1.26.4"/>
    </reaction>
</comment>
<feature type="domain" description="RNase H type-1" evidence="8">
    <location>
        <begin position="69"/>
        <end position="226"/>
    </location>
</feature>
<keyword evidence="10" id="KW-1185">Reference proteome</keyword>
<dbReference type="CDD" id="cd13934">
    <property type="entry name" value="RNase_H_Dikarya_like"/>
    <property type="match status" value="1"/>
</dbReference>
<dbReference type="Pfam" id="PF00075">
    <property type="entry name" value="RNase_H"/>
    <property type="match status" value="1"/>
</dbReference>
<sequence length="227" mass="25094">MKGVFPPTFLSGTGTPVNDDGEDIERLFVLDYSPMHRRVPESQLITYSAEKQVNQLQMLHPRTQALEVDKMSLVVSIDGACRDNGTPTARASWGVFFGPGSRFNSSGRLSPSCPQTSSRAEIEALSQAIAAIRGISYGDLTLQEIKIRSDSEYLCQAMSMWVEGWIEDDGLRPNGQPVAHFEKLKEIHGAIDEMTYGDDGGLQFQFWHVPRGENREADALANSALDE</sequence>
<dbReference type="EC" id="3.1.26.4" evidence="3"/>
<comment type="caution">
    <text evidence="9">The sequence shown here is derived from an EMBL/GenBank/DDBJ whole genome shotgun (WGS) entry which is preliminary data.</text>
</comment>
<evidence type="ECO:0000256" key="3">
    <source>
        <dbReference type="ARBA" id="ARBA00012180"/>
    </source>
</evidence>
<keyword evidence="6" id="KW-0255">Endonuclease</keyword>
<organism evidence="9 10">
    <name type="scientific">Diaporthe eres</name>
    <name type="common">Phomopsis oblonga</name>
    <dbReference type="NCBI Taxonomy" id="83184"/>
    <lineage>
        <taxon>Eukaryota</taxon>
        <taxon>Fungi</taxon>
        <taxon>Dikarya</taxon>
        <taxon>Ascomycota</taxon>
        <taxon>Pezizomycotina</taxon>
        <taxon>Sordariomycetes</taxon>
        <taxon>Sordariomycetidae</taxon>
        <taxon>Diaporthales</taxon>
        <taxon>Diaporthaceae</taxon>
        <taxon>Diaporthe</taxon>
        <taxon>Diaporthe eres species complex</taxon>
    </lineage>
</organism>
<dbReference type="Proteomes" id="UP001430848">
    <property type="component" value="Unassembled WGS sequence"/>
</dbReference>
<evidence type="ECO:0000256" key="1">
    <source>
        <dbReference type="ARBA" id="ARBA00000077"/>
    </source>
</evidence>
<dbReference type="EMBL" id="JAKNSF020000084">
    <property type="protein sequence ID" value="KAK7718994.1"/>
    <property type="molecule type" value="Genomic_DNA"/>
</dbReference>
<dbReference type="PANTHER" id="PTHR10642:SF26">
    <property type="entry name" value="RIBONUCLEASE H1"/>
    <property type="match status" value="1"/>
</dbReference>
<name>A0ABR1NXC9_DIAER</name>
<dbReference type="InterPro" id="IPR002156">
    <property type="entry name" value="RNaseH_domain"/>
</dbReference>
<evidence type="ECO:0000256" key="6">
    <source>
        <dbReference type="ARBA" id="ARBA00022759"/>
    </source>
</evidence>
<dbReference type="PROSITE" id="PS50879">
    <property type="entry name" value="RNASE_H_1"/>
    <property type="match status" value="1"/>
</dbReference>
<dbReference type="PANTHER" id="PTHR10642">
    <property type="entry name" value="RIBONUCLEASE H1"/>
    <property type="match status" value="1"/>
</dbReference>
<evidence type="ECO:0000256" key="4">
    <source>
        <dbReference type="ARBA" id="ARBA00022722"/>
    </source>
</evidence>
<dbReference type="Gene3D" id="3.30.420.10">
    <property type="entry name" value="Ribonuclease H-like superfamily/Ribonuclease H"/>
    <property type="match status" value="1"/>
</dbReference>
<gene>
    <name evidence="9" type="ORF">SLS63_010317</name>
</gene>
<dbReference type="InterPro" id="IPR036397">
    <property type="entry name" value="RNaseH_sf"/>
</dbReference>
<evidence type="ECO:0000256" key="5">
    <source>
        <dbReference type="ARBA" id="ARBA00022723"/>
    </source>
</evidence>
<comment type="similarity">
    <text evidence="2">Belongs to the RNase H family.</text>
</comment>
<evidence type="ECO:0000313" key="9">
    <source>
        <dbReference type="EMBL" id="KAK7718994.1"/>
    </source>
</evidence>
<accession>A0ABR1NXC9</accession>
<evidence type="ECO:0000259" key="8">
    <source>
        <dbReference type="PROSITE" id="PS50879"/>
    </source>
</evidence>